<dbReference type="RefSeq" id="WP_328015811.1">
    <property type="nucleotide sequence ID" value="NZ_JARTFS010000018.1"/>
</dbReference>
<evidence type="ECO:0000313" key="2">
    <source>
        <dbReference type="Proteomes" id="UP001342826"/>
    </source>
</evidence>
<protein>
    <recommendedName>
        <fullName evidence="3">Spore coat protein</fullName>
    </recommendedName>
</protein>
<evidence type="ECO:0008006" key="3">
    <source>
        <dbReference type="Google" id="ProtNLM"/>
    </source>
</evidence>
<name>A0ABU6P3X2_9BACI</name>
<dbReference type="EMBL" id="JARTFS010000018">
    <property type="protein sequence ID" value="MED4403623.1"/>
    <property type="molecule type" value="Genomic_DNA"/>
</dbReference>
<keyword evidence="2" id="KW-1185">Reference proteome</keyword>
<gene>
    <name evidence="1" type="ORF">P9271_20135</name>
</gene>
<proteinExistence type="predicted"/>
<evidence type="ECO:0000313" key="1">
    <source>
        <dbReference type="EMBL" id="MED4403623.1"/>
    </source>
</evidence>
<sequence length="145" mass="16631">MKECPCDNIGPRAVKVKSHKHVEECCHHVCGIICNVGFDFVDLLQEDGDVATVLTDRIKKIRIKHKDCHSNFFDGLDSCFDEEHDFRSDCDCERCSCNRDITCFKDNVIAFCDRRVQLRLAGLEHSLNADLLRHQGCEVLFELKS</sequence>
<reference evidence="1 2" key="1">
    <citation type="submission" date="2023-03" db="EMBL/GenBank/DDBJ databases">
        <title>Bacillus Genome Sequencing.</title>
        <authorList>
            <person name="Dunlap C."/>
        </authorList>
    </citation>
    <scope>NUCLEOTIDE SEQUENCE [LARGE SCALE GENOMIC DNA]</scope>
    <source>
        <strain evidence="1 2">NRS-1717</strain>
    </source>
</reference>
<organism evidence="1 2">
    <name type="scientific">Metabacillus fastidiosus</name>
    <dbReference type="NCBI Taxonomy" id="1458"/>
    <lineage>
        <taxon>Bacteria</taxon>
        <taxon>Bacillati</taxon>
        <taxon>Bacillota</taxon>
        <taxon>Bacilli</taxon>
        <taxon>Bacillales</taxon>
        <taxon>Bacillaceae</taxon>
        <taxon>Metabacillus</taxon>
    </lineage>
</organism>
<accession>A0ABU6P3X2</accession>
<comment type="caution">
    <text evidence="1">The sequence shown here is derived from an EMBL/GenBank/DDBJ whole genome shotgun (WGS) entry which is preliminary data.</text>
</comment>
<dbReference type="Proteomes" id="UP001342826">
    <property type="component" value="Unassembled WGS sequence"/>
</dbReference>